<reference evidence="5" key="1">
    <citation type="submission" date="2021-05" db="EMBL/GenBank/DDBJ databases">
        <title>The genome of the haptophyte Pavlova lutheri (Diacronema luteri, Pavlovales) - a model for lipid biosynthesis in eukaryotic algae.</title>
        <authorList>
            <person name="Hulatt C.J."/>
            <person name="Posewitz M.C."/>
        </authorList>
    </citation>
    <scope>NUCLEOTIDE SEQUENCE</scope>
    <source>
        <strain evidence="5">NIVA-4/92</strain>
    </source>
</reference>
<dbReference type="InterPro" id="IPR036188">
    <property type="entry name" value="FAD/NAD-bd_sf"/>
</dbReference>
<comment type="caution">
    <text evidence="5">The sequence shown here is derived from an EMBL/GenBank/DDBJ whole genome shotgun (WGS) entry which is preliminary data.</text>
</comment>
<feature type="domain" description="FAD-binding" evidence="4">
    <location>
        <begin position="387"/>
        <end position="485"/>
    </location>
</feature>
<evidence type="ECO:0000256" key="2">
    <source>
        <dbReference type="ARBA" id="ARBA00022827"/>
    </source>
</evidence>
<dbReference type="PANTHER" id="PTHR43004">
    <property type="entry name" value="TRK SYSTEM POTASSIUM UPTAKE PROTEIN"/>
    <property type="match status" value="1"/>
</dbReference>
<dbReference type="Gene3D" id="3.40.30.120">
    <property type="match status" value="1"/>
</dbReference>
<dbReference type="Proteomes" id="UP000751190">
    <property type="component" value="Unassembled WGS sequence"/>
</dbReference>
<protein>
    <recommendedName>
        <fullName evidence="4">FAD-binding domain-containing protein</fullName>
    </recommendedName>
</protein>
<evidence type="ECO:0000256" key="1">
    <source>
        <dbReference type="ARBA" id="ARBA00022630"/>
    </source>
</evidence>
<feature type="region of interest" description="Disordered" evidence="3">
    <location>
        <begin position="301"/>
        <end position="329"/>
    </location>
</feature>
<dbReference type="AlphaFoldDB" id="A0A8J5XCN1"/>
<evidence type="ECO:0000256" key="3">
    <source>
        <dbReference type="SAM" id="MobiDB-lite"/>
    </source>
</evidence>
<dbReference type="InterPro" id="IPR050641">
    <property type="entry name" value="RIFMO-like"/>
</dbReference>
<keyword evidence="1" id="KW-0285">Flavoprotein</keyword>
<gene>
    <name evidence="5" type="ORF">KFE25_002361</name>
</gene>
<dbReference type="InterPro" id="IPR002938">
    <property type="entry name" value="FAD-bd"/>
</dbReference>
<dbReference type="Gene3D" id="3.50.50.60">
    <property type="entry name" value="FAD/NAD(P)-binding domain"/>
    <property type="match status" value="2"/>
</dbReference>
<organism evidence="5 6">
    <name type="scientific">Diacronema lutheri</name>
    <name type="common">Unicellular marine alga</name>
    <name type="synonym">Monochrysis lutheri</name>
    <dbReference type="NCBI Taxonomy" id="2081491"/>
    <lineage>
        <taxon>Eukaryota</taxon>
        <taxon>Haptista</taxon>
        <taxon>Haptophyta</taxon>
        <taxon>Pavlovophyceae</taxon>
        <taxon>Pavlovales</taxon>
        <taxon>Pavlovaceae</taxon>
        <taxon>Diacronema</taxon>
    </lineage>
</organism>
<dbReference type="Pfam" id="PF01494">
    <property type="entry name" value="FAD_binding_3"/>
    <property type="match status" value="2"/>
</dbReference>
<proteinExistence type="predicted"/>
<dbReference type="EMBL" id="JAGTXO010000027">
    <property type="protein sequence ID" value="KAG8461172.1"/>
    <property type="molecule type" value="Genomic_DNA"/>
</dbReference>
<dbReference type="PANTHER" id="PTHR43004:SF6">
    <property type="entry name" value="FAD_NAD(P)-BINDING OXIDOREDUCTASE FAMILY PROTEIN"/>
    <property type="match status" value="1"/>
</dbReference>
<sequence length="882" mass="88840">MAPIRATSGAVRRLATAAAAAAAEATPPARTFVAIVGGGPVGLYLSLLLSRYGVPHVLAERARAPSQHPRAHLINTRTMELLRQVGLEDGVHAASPPPDSWRRFVYAESVLGAQIAAVDHLALPSARRLAEASPSRLSHLALPKLQAQLGAAAERAARTLGYATILSGAEVTAVAPAPGAVGARDGSAPMRVALALAGGGTHELACEHVIGADGASSLVRRAARIALTSGGLSRGERAARLASAGAQREGRGVGQGDAGAEGDGPLVLQHFESVHFRCADLAPLLRARRAPAALARVGARADGAGGPTAAAGTGERPPLARASSRGAQPGAANAHEAALAPQEAMLYFVFNRAAIAVLVAHDIEEGEWVAQLPTFPLALPGTPHAPPAPRAREHVEALLRACIGGPPSLRLSVEAVRPWRMAAAVASRLSSAPAECAPGAEGRMHLVGDAAHQFPPAGGFGMNTGMADAHNLAWRLALAHRALAVDGASDGGRGGRRERAADGASAALCEWRADEAGASRLLASYAAERLPAARIAAATSVDNFDRGLRVPAALGLPHAAARGLASAVEGAVGAVAAVAPRLHAALPAAAAQRALDALMGVGLASLRLLPSAAAGAAGGDAATATHAAGSGARDGGGGGSGGGGVLWSALGGWGRQRVLAARREVESMAALPLLFPRIELGTCYDLPTRPTAAPNAAVGRVAANTEEAAGVAERADGVEQYVESTRPGARMPHAWLLRVGTGARGAAGAAICHPPRGGVTMVAAPASPSLGEMCSTLDLFNLRADGVSEPQFVLIVDGAHAPRWARAAARLRPAHAALVRLVAICAADDSAAAAAAAAASGAPNGPHGGGGGDAGARDVAPETYVDVYGKWARVRQLQKEPH</sequence>
<dbReference type="GO" id="GO:0071949">
    <property type="term" value="F:FAD binding"/>
    <property type="evidence" value="ECO:0007669"/>
    <property type="project" value="InterPro"/>
</dbReference>
<dbReference type="Gene3D" id="3.30.9.10">
    <property type="entry name" value="D-Amino Acid Oxidase, subunit A, domain 2"/>
    <property type="match status" value="1"/>
</dbReference>
<feature type="region of interest" description="Disordered" evidence="3">
    <location>
        <begin position="237"/>
        <end position="261"/>
    </location>
</feature>
<feature type="compositionally biased region" description="Gly residues" evidence="3">
    <location>
        <begin position="252"/>
        <end position="261"/>
    </location>
</feature>
<dbReference type="GO" id="GO:0005739">
    <property type="term" value="C:mitochondrion"/>
    <property type="evidence" value="ECO:0007669"/>
    <property type="project" value="TreeGrafter"/>
</dbReference>
<dbReference type="SUPFAM" id="SSF51905">
    <property type="entry name" value="FAD/NAD(P)-binding domain"/>
    <property type="match status" value="1"/>
</dbReference>
<evidence type="ECO:0000313" key="5">
    <source>
        <dbReference type="EMBL" id="KAG8461172.1"/>
    </source>
</evidence>
<keyword evidence="2" id="KW-0274">FAD</keyword>
<evidence type="ECO:0000313" key="6">
    <source>
        <dbReference type="Proteomes" id="UP000751190"/>
    </source>
</evidence>
<accession>A0A8J5XCN1</accession>
<name>A0A8J5XCN1_DIALT</name>
<dbReference type="GO" id="GO:0016709">
    <property type="term" value="F:oxidoreductase activity, acting on paired donors, with incorporation or reduction of molecular oxygen, NAD(P)H as one donor, and incorporation of one atom of oxygen"/>
    <property type="evidence" value="ECO:0007669"/>
    <property type="project" value="UniProtKB-ARBA"/>
</dbReference>
<dbReference type="GO" id="GO:0006744">
    <property type="term" value="P:ubiquinone biosynthetic process"/>
    <property type="evidence" value="ECO:0007669"/>
    <property type="project" value="TreeGrafter"/>
</dbReference>
<evidence type="ECO:0000259" key="4">
    <source>
        <dbReference type="Pfam" id="PF01494"/>
    </source>
</evidence>
<keyword evidence="6" id="KW-1185">Reference proteome</keyword>
<dbReference type="OrthoDB" id="1716816at2759"/>
<dbReference type="PRINTS" id="PR00420">
    <property type="entry name" value="RNGMNOXGNASE"/>
</dbReference>
<feature type="domain" description="FAD-binding" evidence="4">
    <location>
        <begin position="31"/>
        <end position="227"/>
    </location>
</feature>
<feature type="compositionally biased region" description="Low complexity" evidence="3">
    <location>
        <begin position="301"/>
        <end position="314"/>
    </location>
</feature>